<organism evidence="1 2">
    <name type="scientific">Ancylostoma ceylanicum</name>
    <dbReference type="NCBI Taxonomy" id="53326"/>
    <lineage>
        <taxon>Eukaryota</taxon>
        <taxon>Metazoa</taxon>
        <taxon>Ecdysozoa</taxon>
        <taxon>Nematoda</taxon>
        <taxon>Chromadorea</taxon>
        <taxon>Rhabditida</taxon>
        <taxon>Rhabditina</taxon>
        <taxon>Rhabditomorpha</taxon>
        <taxon>Strongyloidea</taxon>
        <taxon>Ancylostomatidae</taxon>
        <taxon>Ancylostomatinae</taxon>
        <taxon>Ancylostoma</taxon>
    </lineage>
</organism>
<gene>
    <name evidence="1" type="primary">Acey_s0755.g2076</name>
    <name evidence="1" type="ORF">Y032_0755g2076</name>
</gene>
<dbReference type="EMBL" id="JARK01000355">
    <property type="protein sequence ID" value="EYC37943.1"/>
    <property type="molecule type" value="Genomic_DNA"/>
</dbReference>
<dbReference type="AlphaFoldDB" id="A0A016WFZ9"/>
<evidence type="ECO:0000313" key="1">
    <source>
        <dbReference type="EMBL" id="EYC37943.1"/>
    </source>
</evidence>
<accession>A0A016WFZ9</accession>
<comment type="caution">
    <text evidence="1">The sequence shown here is derived from an EMBL/GenBank/DDBJ whole genome shotgun (WGS) entry which is preliminary data.</text>
</comment>
<keyword evidence="2" id="KW-1185">Reference proteome</keyword>
<proteinExistence type="predicted"/>
<protein>
    <submittedName>
        <fullName evidence="1">Uncharacterized protein</fullName>
    </submittedName>
</protein>
<evidence type="ECO:0000313" key="2">
    <source>
        <dbReference type="Proteomes" id="UP000024635"/>
    </source>
</evidence>
<reference evidence="2" key="1">
    <citation type="journal article" date="2015" name="Nat. Genet.">
        <title>The genome and transcriptome of the zoonotic hookworm Ancylostoma ceylanicum identify infection-specific gene families.</title>
        <authorList>
            <person name="Schwarz E.M."/>
            <person name="Hu Y."/>
            <person name="Antoshechkin I."/>
            <person name="Miller M.M."/>
            <person name="Sternberg P.W."/>
            <person name="Aroian R.V."/>
        </authorList>
    </citation>
    <scope>NUCLEOTIDE SEQUENCE</scope>
    <source>
        <strain evidence="2">HY135</strain>
    </source>
</reference>
<sequence length="144" mass="16420">MRVREFETLSPAGWLKGCRQVVRPKACRQLVFSLPCRQVVFPKACRQLGFGWHNDVKLVDNDLLVKTLFPSCFWAKLGGQVVFGVLSTESEPLLAGACCTYFALQDRSFFNSCSHVPLIEQPMQSTQLQAWLNKHYYRASLTFN</sequence>
<dbReference type="Proteomes" id="UP000024635">
    <property type="component" value="Unassembled WGS sequence"/>
</dbReference>
<name>A0A016WFZ9_9BILA</name>